<protein>
    <submittedName>
        <fullName evidence="3">Rab-like protein</fullName>
    </submittedName>
</protein>
<dbReference type="InterPro" id="IPR050227">
    <property type="entry name" value="Rab"/>
</dbReference>
<dbReference type="Gene3D" id="3.40.50.300">
    <property type="entry name" value="P-loop containing nucleotide triphosphate hydrolases"/>
    <property type="match status" value="1"/>
</dbReference>
<dbReference type="GO" id="GO:0005525">
    <property type="term" value="F:GTP binding"/>
    <property type="evidence" value="ECO:0007669"/>
    <property type="project" value="UniProtKB-KW"/>
</dbReference>
<organism evidence="3">
    <name type="scientific">Trepomonas sp. PC1</name>
    <dbReference type="NCBI Taxonomy" id="1076344"/>
    <lineage>
        <taxon>Eukaryota</taxon>
        <taxon>Metamonada</taxon>
        <taxon>Diplomonadida</taxon>
        <taxon>Hexamitidae</taxon>
        <taxon>Hexamitinae</taxon>
        <taxon>Trepomonas</taxon>
    </lineage>
</organism>
<keyword evidence="1" id="KW-0547">Nucleotide-binding</keyword>
<gene>
    <name evidence="3" type="ORF">TPC1_13902</name>
</gene>
<dbReference type="InterPro" id="IPR005225">
    <property type="entry name" value="Small_GTP-bd"/>
</dbReference>
<reference evidence="3" key="1">
    <citation type="submission" date="2015-07" db="EMBL/GenBank/DDBJ databases">
        <title>Adaptation to a free-living lifestyle via gene acquisitions in the diplomonad Trepomonas sp. PC1.</title>
        <authorList>
            <person name="Xu F."/>
            <person name="Jerlstrom-Hultqvist J."/>
            <person name="Kolisko M."/>
            <person name="Simpson A.G.B."/>
            <person name="Roger A.J."/>
            <person name="Svard S.G."/>
            <person name="Andersson J.O."/>
        </authorList>
    </citation>
    <scope>NUCLEOTIDE SEQUENCE</scope>
    <source>
        <strain evidence="3">PC1</strain>
    </source>
</reference>
<feature type="non-terminal residue" evidence="3">
    <location>
        <position position="190"/>
    </location>
</feature>
<dbReference type="PROSITE" id="PS51420">
    <property type="entry name" value="RHO"/>
    <property type="match status" value="1"/>
</dbReference>
<evidence type="ECO:0000313" key="3">
    <source>
        <dbReference type="EMBL" id="JAP93714.1"/>
    </source>
</evidence>
<dbReference type="PANTHER" id="PTHR47977">
    <property type="entry name" value="RAS-RELATED PROTEIN RAB"/>
    <property type="match status" value="1"/>
</dbReference>
<name>A0A146KCS5_9EUKA</name>
<dbReference type="EMBL" id="GDID01002892">
    <property type="protein sequence ID" value="JAP93714.1"/>
    <property type="molecule type" value="Transcribed_RNA"/>
</dbReference>
<dbReference type="SUPFAM" id="SSF52540">
    <property type="entry name" value="P-loop containing nucleoside triphosphate hydrolases"/>
    <property type="match status" value="1"/>
</dbReference>
<dbReference type="SMART" id="SM00176">
    <property type="entry name" value="RAN"/>
    <property type="match status" value="1"/>
</dbReference>
<dbReference type="InterPro" id="IPR027417">
    <property type="entry name" value="P-loop_NTPase"/>
</dbReference>
<dbReference type="AlphaFoldDB" id="A0A146KCS5"/>
<dbReference type="GO" id="GO:0003924">
    <property type="term" value="F:GTPase activity"/>
    <property type="evidence" value="ECO:0007669"/>
    <property type="project" value="InterPro"/>
</dbReference>
<dbReference type="InterPro" id="IPR001806">
    <property type="entry name" value="Small_GTPase"/>
</dbReference>
<evidence type="ECO:0000256" key="2">
    <source>
        <dbReference type="ARBA" id="ARBA00023134"/>
    </source>
</evidence>
<keyword evidence="2" id="KW-0342">GTP-binding</keyword>
<proteinExistence type="predicted"/>
<accession>A0A146KCS5</accession>
<dbReference type="PRINTS" id="PR00449">
    <property type="entry name" value="RASTRNSFRMNG"/>
</dbReference>
<dbReference type="SMART" id="SM00175">
    <property type="entry name" value="RAB"/>
    <property type="match status" value="1"/>
</dbReference>
<sequence length="190" mass="21846">KPDQQVPAQKAILLGDGAVGKTAILRRYLYDDYSEEYKATLAQEFSMKLLPGNCRIQLWDSQGQEKYSSLSVTYFRNAQLVLVVFSIDVRKTYEIAQKWITDAREKIKNDFTMYLVANKCDKPNRQVTYEEGKQLADDNNLKYFEVSAKTGDGFKDLFAEVEKQATENKASQQQVRIKETIKPVVQPIKE</sequence>
<dbReference type="CDD" id="cd00154">
    <property type="entry name" value="Rab"/>
    <property type="match status" value="1"/>
</dbReference>
<dbReference type="PROSITE" id="PS51421">
    <property type="entry name" value="RAS"/>
    <property type="match status" value="1"/>
</dbReference>
<dbReference type="PROSITE" id="PS51419">
    <property type="entry name" value="RAB"/>
    <property type="match status" value="1"/>
</dbReference>
<feature type="non-terminal residue" evidence="3">
    <location>
        <position position="1"/>
    </location>
</feature>
<dbReference type="Pfam" id="PF00071">
    <property type="entry name" value="Ras"/>
    <property type="match status" value="1"/>
</dbReference>
<dbReference type="SMART" id="SM00174">
    <property type="entry name" value="RHO"/>
    <property type="match status" value="1"/>
</dbReference>
<dbReference type="FunFam" id="3.40.50.300:FF:001329">
    <property type="entry name" value="Small GTP-binding protein, putative"/>
    <property type="match status" value="1"/>
</dbReference>
<dbReference type="NCBIfam" id="TIGR00231">
    <property type="entry name" value="small_GTP"/>
    <property type="match status" value="1"/>
</dbReference>
<dbReference type="SMART" id="SM00173">
    <property type="entry name" value="RAS"/>
    <property type="match status" value="1"/>
</dbReference>
<evidence type="ECO:0000256" key="1">
    <source>
        <dbReference type="ARBA" id="ARBA00022741"/>
    </source>
</evidence>